<dbReference type="AlphaFoldDB" id="A0A6G0WKZ3"/>
<proteinExistence type="predicted"/>
<reference evidence="1 2" key="1">
    <citation type="submission" date="2019-07" db="EMBL/GenBank/DDBJ databases">
        <title>Genomics analysis of Aphanomyces spp. identifies a new class of oomycete effector associated with host adaptation.</title>
        <authorList>
            <person name="Gaulin E."/>
        </authorList>
    </citation>
    <scope>NUCLEOTIDE SEQUENCE [LARGE SCALE GENOMIC DNA]</scope>
    <source>
        <strain evidence="1 2">ATCC 201684</strain>
    </source>
</reference>
<keyword evidence="2" id="KW-1185">Reference proteome</keyword>
<protein>
    <submittedName>
        <fullName evidence="1">Uncharacterized protein</fullName>
    </submittedName>
</protein>
<gene>
    <name evidence="1" type="ORF">Ae201684_014067</name>
</gene>
<comment type="caution">
    <text evidence="1">The sequence shown here is derived from an EMBL/GenBank/DDBJ whole genome shotgun (WGS) entry which is preliminary data.</text>
</comment>
<dbReference type="Proteomes" id="UP000481153">
    <property type="component" value="Unassembled WGS sequence"/>
</dbReference>
<sequence length="255" mass="29423">MSLDRSNIFTSWLNSTTLKSKVRSSYEVIAKYYSSVLIQDVTDVKWLRKHLNPAVQVEWIAREFPIPQEVLNEWTELRITRLNGVFYKDDTSKLTSVLPRLPHLSSFEMEVADTFDYVCPLIARSTQITDLKLVTELDGQLKESNVLDLVVWFSSQPVRKFSLGGYHEWDDIDIAVRQKYYEAMVNCSTLDELVLDASGTNDLDFSKFTFSMRSLEIHCPNHFFFESMAGRLEASKVADLKIFASFVKEISIFKS</sequence>
<dbReference type="VEuPathDB" id="FungiDB:AeMF1_004713"/>
<evidence type="ECO:0000313" key="2">
    <source>
        <dbReference type="Proteomes" id="UP000481153"/>
    </source>
</evidence>
<evidence type="ECO:0000313" key="1">
    <source>
        <dbReference type="EMBL" id="KAF0727956.1"/>
    </source>
</evidence>
<dbReference type="EMBL" id="VJMJ01000184">
    <property type="protein sequence ID" value="KAF0727956.1"/>
    <property type="molecule type" value="Genomic_DNA"/>
</dbReference>
<name>A0A6G0WKZ3_9STRA</name>
<organism evidence="1 2">
    <name type="scientific">Aphanomyces euteiches</name>
    <dbReference type="NCBI Taxonomy" id="100861"/>
    <lineage>
        <taxon>Eukaryota</taxon>
        <taxon>Sar</taxon>
        <taxon>Stramenopiles</taxon>
        <taxon>Oomycota</taxon>
        <taxon>Saprolegniomycetes</taxon>
        <taxon>Saprolegniales</taxon>
        <taxon>Verrucalvaceae</taxon>
        <taxon>Aphanomyces</taxon>
    </lineage>
</organism>
<accession>A0A6G0WKZ3</accession>